<feature type="binding site" evidence="1 3">
    <location>
        <position position="244"/>
    </location>
    <ligand>
        <name>ATP</name>
        <dbReference type="ChEBI" id="CHEBI:30616"/>
    </ligand>
</feature>
<dbReference type="GO" id="GO:0003972">
    <property type="term" value="F:RNA ligase (ATP) activity"/>
    <property type="evidence" value="ECO:0007669"/>
    <property type="project" value="UniProtKB-UniRule"/>
</dbReference>
<evidence type="ECO:0000259" key="6">
    <source>
        <dbReference type="Pfam" id="PF09511"/>
    </source>
</evidence>
<keyword evidence="1" id="KW-0692">RNA repair</keyword>
<name>A0A0K1Y512_9CAUD</name>
<dbReference type="Gene3D" id="1.10.3550.20">
    <property type="match status" value="1"/>
</dbReference>
<dbReference type="GO" id="GO:0046872">
    <property type="term" value="F:metal ion binding"/>
    <property type="evidence" value="ECO:0007669"/>
    <property type="project" value="UniProtKB-UniRule"/>
</dbReference>
<reference evidence="8 9" key="1">
    <citation type="submission" date="2015-07" db="EMBL/GenBank/DDBJ databases">
        <title>Isolation and characterization of JD18-a novel lytic bacteriophage for Klebsiella pneumoniae.</title>
        <authorList>
            <person name="Fan J."/>
            <person name="Zhang X."/>
            <person name="Guo X."/>
            <person name="He P."/>
            <person name="Zhang Y."/>
        </authorList>
    </citation>
    <scope>NUCLEOTIDE SEQUENCE [LARGE SCALE GENOMIC DNA]</scope>
</reference>
<keyword evidence="1 3" id="KW-0067">ATP-binding</keyword>
<keyword evidence="1 4" id="KW-0479">Metal-binding</keyword>
<feature type="domain" description="T4 RNA ligase 1-like N-terminal" evidence="6">
    <location>
        <begin position="53"/>
        <end position="248"/>
    </location>
</feature>
<keyword evidence="1 3" id="KW-0547">Nucleotide-binding</keyword>
<feature type="active site" description="N6-AMP-lysine intermediate" evidence="1 2">
    <location>
        <position position="100"/>
    </location>
</feature>
<keyword evidence="1" id="KW-1259">Evasion of bacteria-mediated translation shutoff by virus</keyword>
<feature type="binding site" evidence="1 4">
    <location>
        <position position="274"/>
    </location>
    <ligand>
        <name>Mg(2+)</name>
        <dbReference type="ChEBI" id="CHEBI:18420"/>
        <note>catalytic</note>
    </ligand>
</feature>
<feature type="binding site" evidence="1 3">
    <location>
        <position position="160"/>
    </location>
    <ligand>
        <name>ATP</name>
        <dbReference type="ChEBI" id="CHEBI:30616"/>
    </ligand>
</feature>
<comment type="function">
    <text evidence="1">Involved in countering a host defense mechanism which, following viral infection, activates the host anticodon nuclease and shuts off viral translation. Repairs 5'-PO4 and 3'-OH groups in the cleaved host tRNA.</text>
</comment>
<feature type="binding site" evidence="1 3">
    <location>
        <position position="55"/>
    </location>
    <ligand>
        <name>ATP</name>
        <dbReference type="ChEBI" id="CHEBI:30616"/>
    </ligand>
</feature>
<feature type="binding site" evidence="1 3">
    <location>
        <position position="76"/>
    </location>
    <ligand>
        <name>ATP</name>
        <dbReference type="ChEBI" id="CHEBI:30616"/>
    </ligand>
</feature>
<dbReference type="GeneID" id="26518632"/>
<gene>
    <name evidence="8" type="ORF">JD18_217</name>
</gene>
<evidence type="ECO:0000313" key="9">
    <source>
        <dbReference type="Proteomes" id="UP000204179"/>
    </source>
</evidence>
<accession>A0A0K1Y512</accession>
<organism evidence="8 9">
    <name type="scientific">Klebsiella phage JD18</name>
    <dbReference type="NCBI Taxonomy" id="1698360"/>
    <lineage>
        <taxon>Viruses</taxon>
        <taxon>Duplodnaviria</taxon>
        <taxon>Heunggongvirae</taxon>
        <taxon>Uroviricota</taxon>
        <taxon>Caudoviricetes</taxon>
        <taxon>Pantevenvirales</taxon>
        <taxon>Straboviridae</taxon>
        <taxon>Tevenvirinae</taxon>
        <taxon>Jiaodavirus</taxon>
        <taxon>Jiaodavirus jd18</taxon>
    </lineage>
</organism>
<dbReference type="InterPro" id="IPR012648">
    <property type="entry name" value="Rnl1"/>
</dbReference>
<keyword evidence="1" id="KW-0436">Ligase</keyword>
<dbReference type="Proteomes" id="UP000204179">
    <property type="component" value="Segment"/>
</dbReference>
<evidence type="ECO:0000313" key="8">
    <source>
        <dbReference type="EMBL" id="AKY02088.1"/>
    </source>
</evidence>
<dbReference type="KEGG" id="vg:26518632"/>
<dbReference type="Pfam" id="PF20819">
    <property type="entry name" value="T4_Rnl1_C"/>
    <property type="match status" value="1"/>
</dbReference>
<dbReference type="GO" id="GO:0005524">
    <property type="term" value="F:ATP binding"/>
    <property type="evidence" value="ECO:0007669"/>
    <property type="project" value="UniProtKB-UniRule"/>
</dbReference>
<evidence type="ECO:0000256" key="1">
    <source>
        <dbReference type="HAMAP-Rule" id="MF_04149"/>
    </source>
</evidence>
<protein>
    <recommendedName>
        <fullName evidence="1">RNA ligase 1</fullName>
        <ecNumber evidence="1">6.5.1.3</ecNumber>
    </recommendedName>
    <alternativeName>
        <fullName evidence="1">Rnl1</fullName>
    </alternativeName>
</protein>
<dbReference type="RefSeq" id="YP_009190798.1">
    <property type="nucleotide sequence ID" value="NC_028686.1"/>
</dbReference>
<dbReference type="GO" id="GO:0042245">
    <property type="term" value="P:RNA repair"/>
    <property type="evidence" value="ECO:0007669"/>
    <property type="project" value="UniProtKB-UniRule"/>
</dbReference>
<evidence type="ECO:0000256" key="3">
    <source>
        <dbReference type="PIRSR" id="PIRSR612648-2"/>
    </source>
</evidence>
<comment type="similarity">
    <text evidence="1">Belongs to the Tequatrovirus RNA ligase 1 family.</text>
</comment>
<dbReference type="InterPro" id="IPR049042">
    <property type="entry name" value="T4_Rnl1_C"/>
</dbReference>
<dbReference type="HAMAP" id="MF_04149">
    <property type="entry name" value="RNALIG_T4"/>
    <property type="match status" value="1"/>
</dbReference>
<dbReference type="NCBIfam" id="TIGR02308">
    <property type="entry name" value="RNA_lig_T4_1"/>
    <property type="match status" value="1"/>
</dbReference>
<evidence type="ECO:0000256" key="2">
    <source>
        <dbReference type="PIRSR" id="PIRSR612648-1"/>
    </source>
</evidence>
<feature type="site" description="Essential for RNA ligase activity" evidence="1 5">
    <location>
        <position position="248"/>
    </location>
</feature>
<feature type="binding site" evidence="1 3">
    <location>
        <position position="38"/>
    </location>
    <ligand>
        <name>ATP</name>
        <dbReference type="ChEBI" id="CHEBI:30616"/>
    </ligand>
</feature>
<keyword evidence="1 4" id="KW-0460">Magnesium</keyword>
<dbReference type="EMBL" id="KT239446">
    <property type="protein sequence ID" value="AKY02088.1"/>
    <property type="molecule type" value="Genomic_DNA"/>
</dbReference>
<feature type="site" description="Essential for RNA ligase activity" evidence="1 5">
    <location>
        <position position="160"/>
    </location>
</feature>
<dbReference type="InterPro" id="IPR019039">
    <property type="entry name" value="T4-Rnl1-like_N"/>
</dbReference>
<dbReference type="EC" id="6.5.1.3" evidence="1"/>
<feature type="binding site" evidence="1 3">
    <location>
        <position position="242"/>
    </location>
    <ligand>
        <name>ATP</name>
        <dbReference type="ChEBI" id="CHEBI:30616"/>
    </ligand>
</feature>
<sequence length="383" mass="44081">MLELYKNLMNLCESSEVAKFFYKDFTGPMDGKFRVFSYHYASYSEWLKPDALECRGIMFEMDGDTPIRIASRPMEKFFNLNENPMTMGIDISDVEYIMDKADGSLVSSYVDDGYLYLKSKTSLYSDQARQASALLNSEEYSSLHQVILELALDGYTVNMEFVSPNNRVVLAYQEPQLFVLNVRNNTTGEYIKYDDLYANAKIRPYLINAYGISDPTTWVEGVRALEGVEGYIAVLNTGQRFKVKTEWYSALHHTKDSITSNERLFASVVSANSDDLRSLFAGDEYAIKKISAFEQAYLDYLGKSLELCQSFYDEYRGRARKDYAIAAQKATVNQRHLFGVIMNMYEGTVDVDKLLKDLERVFLKYWAGYVPKEYEKEIEISEE</sequence>
<comment type="cofactor">
    <cofactor evidence="1">
        <name>Mg(2+)</name>
        <dbReference type="ChEBI" id="CHEBI:18420"/>
    </cofactor>
    <text evidence="1">Binds 2 magnesium ions that perform the catalytic activity via a two-metal mechanism. One of the catalytic Mg(2+), which is coordinated by 5 water molecules, engages the lysine nucleophile and the ATP alpha phosphate while the Mg(2+) orients the PPi leaving group.</text>
</comment>
<keyword evidence="9" id="KW-1185">Reference proteome</keyword>
<comment type="catalytic activity">
    <reaction evidence="1">
        <text>ATP + (ribonucleotide)n-3'-hydroxyl + 5'-phospho-(ribonucleotide)m = (ribonucleotide)n+m + AMP + diphosphate.</text>
        <dbReference type="EC" id="6.5.1.3"/>
    </reaction>
</comment>
<evidence type="ECO:0000256" key="4">
    <source>
        <dbReference type="PIRSR" id="PIRSR612648-3"/>
    </source>
</evidence>
<keyword evidence="1" id="KW-0945">Host-virus interaction</keyword>
<evidence type="ECO:0000259" key="7">
    <source>
        <dbReference type="Pfam" id="PF20819"/>
    </source>
</evidence>
<evidence type="ECO:0000256" key="5">
    <source>
        <dbReference type="PIRSR" id="PIRSR612648-4"/>
    </source>
</evidence>
<dbReference type="Pfam" id="PF09511">
    <property type="entry name" value="RNA_lig_T4_1"/>
    <property type="match status" value="1"/>
</dbReference>
<feature type="domain" description="T4 RNA ligase 1 C-terminal" evidence="7">
    <location>
        <begin position="255"/>
        <end position="374"/>
    </location>
</feature>
<proteinExistence type="inferred from homology"/>